<proteinExistence type="predicted"/>
<name>A0A1X3JH41_ECOLX</name>
<reference evidence="3 4" key="1">
    <citation type="submission" date="2010-04" db="EMBL/GenBank/DDBJ databases">
        <title>The Genome Sequence of Escherichia coli H386.</title>
        <authorList>
            <consortium name="The Broad Institute Genome Sequencing Platform"/>
            <consortium name="The Broad Institute Genome Sequencing Center for Infectious Disease"/>
            <person name="Feldgarden M."/>
            <person name="Gordon D.M."/>
            <person name="Johnson J.R."/>
            <person name="Johnston B.D."/>
            <person name="Young S."/>
            <person name="Zeng Q."/>
            <person name="Koehrsen M."/>
            <person name="Alvarado L."/>
            <person name="Berlin A.M."/>
            <person name="Borenstein D."/>
            <person name="Chapman S.B."/>
            <person name="Chen Z."/>
            <person name="Engels R."/>
            <person name="Freedman E."/>
            <person name="Gellesch M."/>
            <person name="Goldberg J."/>
            <person name="Griggs A."/>
            <person name="Gujja S."/>
            <person name="Heilman E.R."/>
            <person name="Heiman D.I."/>
            <person name="Hepburn T.A."/>
            <person name="Howarth C."/>
            <person name="Jen D."/>
            <person name="Larson L."/>
            <person name="Mehta T."/>
            <person name="Park D."/>
            <person name="Pearson M."/>
            <person name="Richards J."/>
            <person name="Roberts A."/>
            <person name="Saif S."/>
            <person name="Shea T.D."/>
            <person name="Shenoy N."/>
            <person name="Sisk P."/>
            <person name="Stolte C."/>
            <person name="Sykes S.N."/>
            <person name="Walk T."/>
            <person name="White J."/>
            <person name="Yandava C."/>
            <person name="Haas B."/>
            <person name="Henn M.R."/>
            <person name="Nusbaum C."/>
            <person name="Birren B."/>
        </authorList>
    </citation>
    <scope>NUCLEOTIDE SEQUENCE [LARGE SCALE GENOMIC DNA]</scope>
    <source>
        <strain evidence="3 4">H386</strain>
    </source>
</reference>
<feature type="domain" description="Lysozyme inhibitor LprI-like N-terminal" evidence="2">
    <location>
        <begin position="42"/>
        <end position="152"/>
    </location>
</feature>
<evidence type="ECO:0000313" key="4">
    <source>
        <dbReference type="Proteomes" id="UP000193045"/>
    </source>
</evidence>
<evidence type="ECO:0000313" key="3">
    <source>
        <dbReference type="EMBL" id="OSL08790.1"/>
    </source>
</evidence>
<dbReference type="EMBL" id="ADJB01000058">
    <property type="protein sequence ID" value="OSL08790.1"/>
    <property type="molecule type" value="Genomic_DNA"/>
</dbReference>
<dbReference type="Proteomes" id="UP000193045">
    <property type="component" value="Unassembled WGS sequence"/>
</dbReference>
<dbReference type="Gene3D" id="1.20.1270.180">
    <property type="match status" value="1"/>
</dbReference>
<dbReference type="AlphaFoldDB" id="A0A1X3JH41"/>
<feature type="chain" id="PRO_5010871147" description="Lysozyme inhibitor LprI-like N-terminal domain-containing protein" evidence="1">
    <location>
        <begin position="26"/>
        <end position="169"/>
    </location>
</feature>
<comment type="caution">
    <text evidence="3">The sequence shown here is derived from an EMBL/GenBank/DDBJ whole genome shotgun (WGS) entry which is preliminary data.</text>
</comment>
<feature type="signal peptide" evidence="1">
    <location>
        <begin position="1"/>
        <end position="25"/>
    </location>
</feature>
<accession>A0A1X3JH41</accession>
<keyword evidence="1" id="KW-0732">Signal</keyword>
<dbReference type="InterPro" id="IPR009739">
    <property type="entry name" value="LprI-like_N"/>
</dbReference>
<organism evidence="3 4">
    <name type="scientific">Escherichia coli H386</name>
    <dbReference type="NCBI Taxonomy" id="656397"/>
    <lineage>
        <taxon>Bacteria</taxon>
        <taxon>Pseudomonadati</taxon>
        <taxon>Pseudomonadota</taxon>
        <taxon>Gammaproteobacteria</taxon>
        <taxon>Enterobacterales</taxon>
        <taxon>Enterobacteriaceae</taxon>
        <taxon>Escherichia</taxon>
    </lineage>
</organism>
<evidence type="ECO:0000256" key="1">
    <source>
        <dbReference type="SAM" id="SignalP"/>
    </source>
</evidence>
<evidence type="ECO:0000259" key="2">
    <source>
        <dbReference type="Pfam" id="PF07007"/>
    </source>
</evidence>
<sequence length="169" mass="19654">MNLRNTAVFKFLVLTLGIISCQAYAEDTVIVNDHDISAIKDCWQKNSDDDTDVNVIKSCLRQEYNLVDAQLNKAYGEAYRYIEQVPRTGVKKPDTEQLNLLKKSQRAWLDFRDKECELILSNEDVQDLSDPYSESEWLSCMIIQTNTRTRQLQLYRNSEDFYPSPLTRG</sequence>
<protein>
    <recommendedName>
        <fullName evidence="2">Lysozyme inhibitor LprI-like N-terminal domain-containing protein</fullName>
    </recommendedName>
</protein>
<gene>
    <name evidence="3" type="ORF">ECVG_00971</name>
</gene>
<dbReference type="Pfam" id="PF07007">
    <property type="entry name" value="LprI"/>
    <property type="match status" value="1"/>
</dbReference>
<dbReference type="PROSITE" id="PS51257">
    <property type="entry name" value="PROKAR_LIPOPROTEIN"/>
    <property type="match status" value="1"/>
</dbReference>